<evidence type="ECO:0000313" key="4">
    <source>
        <dbReference type="Proteomes" id="UP001150569"/>
    </source>
</evidence>
<dbReference type="Gene3D" id="1.20.1070.10">
    <property type="entry name" value="Rhodopsin 7-helix transmembrane proteins"/>
    <property type="match status" value="1"/>
</dbReference>
<dbReference type="OrthoDB" id="5526552at2759"/>
<feature type="transmembrane region" description="Helical" evidence="2">
    <location>
        <begin position="171"/>
        <end position="192"/>
    </location>
</feature>
<keyword evidence="2" id="KW-0472">Membrane</keyword>
<feature type="transmembrane region" description="Helical" evidence="2">
    <location>
        <begin position="261"/>
        <end position="282"/>
    </location>
</feature>
<feature type="transmembrane region" description="Helical" evidence="2">
    <location>
        <begin position="80"/>
        <end position="101"/>
    </location>
</feature>
<feature type="compositionally biased region" description="Polar residues" evidence="1">
    <location>
        <begin position="304"/>
        <end position="341"/>
    </location>
</feature>
<accession>A0A9W8DXF0</accession>
<comment type="caution">
    <text evidence="3">The sequence shown here is derived from an EMBL/GenBank/DDBJ whole genome shotgun (WGS) entry which is preliminary data.</text>
</comment>
<evidence type="ECO:0000313" key="3">
    <source>
        <dbReference type="EMBL" id="KAJ1928048.1"/>
    </source>
</evidence>
<organism evidence="3 4">
    <name type="scientific">Tieghemiomyces parasiticus</name>
    <dbReference type="NCBI Taxonomy" id="78921"/>
    <lineage>
        <taxon>Eukaryota</taxon>
        <taxon>Fungi</taxon>
        <taxon>Fungi incertae sedis</taxon>
        <taxon>Zoopagomycota</taxon>
        <taxon>Kickxellomycotina</taxon>
        <taxon>Dimargaritomycetes</taxon>
        <taxon>Dimargaritales</taxon>
        <taxon>Dimargaritaceae</taxon>
        <taxon>Tieghemiomyces</taxon>
    </lineage>
</organism>
<feature type="transmembrane region" description="Helical" evidence="2">
    <location>
        <begin position="6"/>
        <end position="32"/>
    </location>
</feature>
<name>A0A9W8DXF0_9FUNG</name>
<keyword evidence="2" id="KW-0812">Transmembrane</keyword>
<keyword evidence="4" id="KW-1185">Reference proteome</keyword>
<dbReference type="SUPFAM" id="SSF81321">
    <property type="entry name" value="Family A G protein-coupled receptor-like"/>
    <property type="match status" value="1"/>
</dbReference>
<sequence length="416" mass="46280">MGMLDLYVAIYVLDGLSMLCSLASIIIVLWVWYKQPSSKESPSFNLSLWIAVSDFPLRIADIVTNPLTFMGNYPSSHSFALFLMWISFFSAYWFIYLNAMITLDLQLVFFHRLPRQARIRRWYPLIGTAIAFFAAFWYLILPDVRLTPDGVVMVGTEGSVAAHFLIVWTNMWMHIGIVYAFIVVICVCIKVFRSQSHLRRFDQGEHAKAMSKALVRNTRLIIAYPIIMFVVYVPYVLASWFGAYIPGPFAGYWNAASNVLYSMQGIFNFVILLFHPVMLSTYRHNNFGFSSLWSRVSRRMGTNTAGTYNSSTGATPGPSGQTGNSSYSMGQSGSTGLSASHMSDGRAGMPMGNSPHLQTLDMGPGVTGFFGSSFENGQGASVHKLRGLEGMEAIEAQAAMVEKGDMFPLLDDPTCL</sequence>
<dbReference type="EMBL" id="JANBPT010000091">
    <property type="protein sequence ID" value="KAJ1928048.1"/>
    <property type="molecule type" value="Genomic_DNA"/>
</dbReference>
<feature type="region of interest" description="Disordered" evidence="1">
    <location>
        <begin position="304"/>
        <end position="356"/>
    </location>
</feature>
<dbReference type="Proteomes" id="UP001150569">
    <property type="component" value="Unassembled WGS sequence"/>
</dbReference>
<proteinExistence type="predicted"/>
<protein>
    <submittedName>
        <fullName evidence="3">Uncharacterized protein</fullName>
    </submittedName>
</protein>
<evidence type="ECO:0000256" key="2">
    <source>
        <dbReference type="SAM" id="Phobius"/>
    </source>
</evidence>
<feature type="transmembrane region" description="Helical" evidence="2">
    <location>
        <begin position="220"/>
        <end position="241"/>
    </location>
</feature>
<keyword evidence="2" id="KW-1133">Transmembrane helix</keyword>
<reference evidence="3" key="1">
    <citation type="submission" date="2022-07" db="EMBL/GenBank/DDBJ databases">
        <title>Phylogenomic reconstructions and comparative analyses of Kickxellomycotina fungi.</title>
        <authorList>
            <person name="Reynolds N.K."/>
            <person name="Stajich J.E."/>
            <person name="Barry K."/>
            <person name="Grigoriev I.V."/>
            <person name="Crous P."/>
            <person name="Smith M.E."/>
        </authorList>
    </citation>
    <scope>NUCLEOTIDE SEQUENCE</scope>
    <source>
        <strain evidence="3">RSA 861</strain>
    </source>
</reference>
<feature type="transmembrane region" description="Helical" evidence="2">
    <location>
        <begin position="122"/>
        <end position="140"/>
    </location>
</feature>
<evidence type="ECO:0000256" key="1">
    <source>
        <dbReference type="SAM" id="MobiDB-lite"/>
    </source>
</evidence>
<gene>
    <name evidence="3" type="ORF">IWQ60_002422</name>
</gene>
<dbReference type="AlphaFoldDB" id="A0A9W8DXF0"/>